<name>A0ACB8CEA9_DERSI</name>
<comment type="caution">
    <text evidence="1">The sequence shown here is derived from an EMBL/GenBank/DDBJ whole genome shotgun (WGS) entry which is preliminary data.</text>
</comment>
<gene>
    <name evidence="1" type="ORF">HPB49_009721</name>
</gene>
<evidence type="ECO:0000313" key="1">
    <source>
        <dbReference type="EMBL" id="KAH7941064.1"/>
    </source>
</evidence>
<keyword evidence="2" id="KW-1185">Reference proteome</keyword>
<proteinExistence type="predicted"/>
<accession>A0ACB8CEA9</accession>
<organism evidence="1 2">
    <name type="scientific">Dermacentor silvarum</name>
    <name type="common">Tick</name>
    <dbReference type="NCBI Taxonomy" id="543639"/>
    <lineage>
        <taxon>Eukaryota</taxon>
        <taxon>Metazoa</taxon>
        <taxon>Ecdysozoa</taxon>
        <taxon>Arthropoda</taxon>
        <taxon>Chelicerata</taxon>
        <taxon>Arachnida</taxon>
        <taxon>Acari</taxon>
        <taxon>Parasitiformes</taxon>
        <taxon>Ixodida</taxon>
        <taxon>Ixodoidea</taxon>
        <taxon>Ixodidae</taxon>
        <taxon>Rhipicephalinae</taxon>
        <taxon>Dermacentor</taxon>
    </lineage>
</organism>
<sequence length="374" mass="41324">MLPNEDAVIYVDTDVVFLHPVEDFWRKFYAMNEWQMAGMAPETEDFKKNYYLIKGLHPFVQPFGCHQPAADYLVCSGDQGTGSQGAPEGPEETHGIQGASESLGGADSSSATGNSPTECSTADTALNAGLLMMNLTRMRAFGIERRLLELKREFEGRIPFADQDLLNILFTRYPQGIFTFTCRWNFRGEHCQGDALCTDGPVAVVHASRKMISEKLEPAFVTLHQAMQKDRVQEAVFVVEEYLVLAGLGCSPAKSELLMRRPVHKVPRTCVTKSEALSKFGSCNTALSAAETYSLYSGVSGMAVVATRDSPCLSCHFVDSPSNHDLQTHDTCKDDNQQNRTNVRRVAGLTLIMRVPRLAGHEDQPPFATIATFR</sequence>
<protein>
    <submittedName>
        <fullName evidence="1">Uncharacterized protein</fullName>
    </submittedName>
</protein>
<dbReference type="EMBL" id="CM023476">
    <property type="protein sequence ID" value="KAH7941064.1"/>
    <property type="molecule type" value="Genomic_DNA"/>
</dbReference>
<dbReference type="Proteomes" id="UP000821865">
    <property type="component" value="Chromosome 7"/>
</dbReference>
<reference evidence="1" key="1">
    <citation type="submission" date="2020-05" db="EMBL/GenBank/DDBJ databases">
        <title>Large-scale comparative analyses of tick genomes elucidate their genetic diversity and vector capacities.</title>
        <authorList>
            <person name="Jia N."/>
            <person name="Wang J."/>
            <person name="Shi W."/>
            <person name="Du L."/>
            <person name="Sun Y."/>
            <person name="Zhan W."/>
            <person name="Jiang J."/>
            <person name="Wang Q."/>
            <person name="Zhang B."/>
            <person name="Ji P."/>
            <person name="Sakyi L.B."/>
            <person name="Cui X."/>
            <person name="Yuan T."/>
            <person name="Jiang B."/>
            <person name="Yang W."/>
            <person name="Lam T.T.-Y."/>
            <person name="Chang Q."/>
            <person name="Ding S."/>
            <person name="Wang X."/>
            <person name="Zhu J."/>
            <person name="Ruan X."/>
            <person name="Zhao L."/>
            <person name="Wei J."/>
            <person name="Que T."/>
            <person name="Du C."/>
            <person name="Cheng J."/>
            <person name="Dai P."/>
            <person name="Han X."/>
            <person name="Huang E."/>
            <person name="Gao Y."/>
            <person name="Liu J."/>
            <person name="Shao H."/>
            <person name="Ye R."/>
            <person name="Li L."/>
            <person name="Wei W."/>
            <person name="Wang X."/>
            <person name="Wang C."/>
            <person name="Yang T."/>
            <person name="Huo Q."/>
            <person name="Li W."/>
            <person name="Guo W."/>
            <person name="Chen H."/>
            <person name="Zhou L."/>
            <person name="Ni X."/>
            <person name="Tian J."/>
            <person name="Zhou Y."/>
            <person name="Sheng Y."/>
            <person name="Liu T."/>
            <person name="Pan Y."/>
            <person name="Xia L."/>
            <person name="Li J."/>
            <person name="Zhao F."/>
            <person name="Cao W."/>
        </authorList>
    </citation>
    <scope>NUCLEOTIDE SEQUENCE</scope>
    <source>
        <strain evidence="1">Dsil-2018</strain>
    </source>
</reference>
<evidence type="ECO:0000313" key="2">
    <source>
        <dbReference type="Proteomes" id="UP000821865"/>
    </source>
</evidence>